<reference evidence="1 2" key="1">
    <citation type="submission" date="2015-06" db="EMBL/GenBank/DDBJ databases">
        <title>Draft genome of the ant-associated black yeast Phialophora attae CBS 131958.</title>
        <authorList>
            <person name="Moreno L.F."/>
            <person name="Stielow B.J."/>
            <person name="de Hoog S."/>
            <person name="Vicente V.A."/>
            <person name="Weiss V.A."/>
            <person name="de Vries M."/>
            <person name="Cruz L.M."/>
            <person name="Souza E.M."/>
        </authorList>
    </citation>
    <scope>NUCLEOTIDE SEQUENCE [LARGE SCALE GENOMIC DNA]</scope>
    <source>
        <strain evidence="1 2">CBS 131958</strain>
    </source>
</reference>
<dbReference type="InterPro" id="IPR021858">
    <property type="entry name" value="Fun_TF"/>
</dbReference>
<dbReference type="RefSeq" id="XP_017995150.1">
    <property type="nucleotide sequence ID" value="XM_018138929.1"/>
</dbReference>
<evidence type="ECO:0000313" key="2">
    <source>
        <dbReference type="Proteomes" id="UP000038010"/>
    </source>
</evidence>
<evidence type="ECO:0008006" key="3">
    <source>
        <dbReference type="Google" id="ProtNLM"/>
    </source>
</evidence>
<keyword evidence="2" id="KW-1185">Reference proteome</keyword>
<evidence type="ECO:0000313" key="1">
    <source>
        <dbReference type="EMBL" id="KPI35187.1"/>
    </source>
</evidence>
<dbReference type="Proteomes" id="UP000038010">
    <property type="component" value="Unassembled WGS sequence"/>
</dbReference>
<dbReference type="GeneID" id="28730809"/>
<dbReference type="PANTHER" id="PTHR37540:SF5">
    <property type="entry name" value="TRANSCRIPTION FACTOR DOMAIN-CONTAINING PROTEIN"/>
    <property type="match status" value="1"/>
</dbReference>
<protein>
    <recommendedName>
        <fullName evidence="3">Transcription factor domain-containing protein</fullName>
    </recommendedName>
</protein>
<dbReference type="OrthoDB" id="3469225at2759"/>
<dbReference type="Pfam" id="PF11951">
    <property type="entry name" value="Fungal_trans_2"/>
    <property type="match status" value="1"/>
</dbReference>
<dbReference type="VEuPathDB" id="FungiDB:AB675_10175"/>
<organism evidence="1 2">
    <name type="scientific">Cyphellophora attinorum</name>
    <dbReference type="NCBI Taxonomy" id="1664694"/>
    <lineage>
        <taxon>Eukaryota</taxon>
        <taxon>Fungi</taxon>
        <taxon>Dikarya</taxon>
        <taxon>Ascomycota</taxon>
        <taxon>Pezizomycotina</taxon>
        <taxon>Eurotiomycetes</taxon>
        <taxon>Chaetothyriomycetidae</taxon>
        <taxon>Chaetothyriales</taxon>
        <taxon>Cyphellophoraceae</taxon>
        <taxon>Cyphellophora</taxon>
    </lineage>
</organism>
<name>A0A0N1HL66_9EURO</name>
<dbReference type="AlphaFoldDB" id="A0A0N1HL66"/>
<comment type="caution">
    <text evidence="1">The sequence shown here is derived from an EMBL/GenBank/DDBJ whole genome shotgun (WGS) entry which is preliminary data.</text>
</comment>
<sequence>MLKGMPLDVFHAEPFNAYPIPTIGVVHRMAEHFLRVWAPQQGHAFAIDGHPNPYLSLLWPYALQDAAIFEGIIAMCRASWLLENGQDTLHDRGFNYHFNNSKQALQRRLDNPDTCYDDTTLLSIMALTTVDYTLGEHSLAEQYLQSMRQMVTMRGGHRDDTDWNRFLTAVCTAFEMLWSFILSNSQQNNSPTTNGADKPSEAMRNAIPVYANHPFPPDYTASLARIPQGFSDLAVSSLLSMQCVRVIERIPFTPSSAEATANSPRPDGADLHTIHTDLLKLTTLKTTKMEHVLCFGLVAYCLPLQCGRPLPAGCTSLLQSCVDAYMRFNLRENEEKLDGKCLLWIAVVLASALDNCADEAFDTHLSSRKF</sequence>
<dbReference type="PANTHER" id="PTHR37540">
    <property type="entry name" value="TRANSCRIPTION FACTOR (ACR-2), PUTATIVE-RELATED-RELATED"/>
    <property type="match status" value="1"/>
</dbReference>
<dbReference type="EMBL" id="LFJN01000043">
    <property type="protein sequence ID" value="KPI35187.1"/>
    <property type="molecule type" value="Genomic_DNA"/>
</dbReference>
<proteinExistence type="predicted"/>
<gene>
    <name evidence="1" type="ORF">AB675_10175</name>
</gene>
<accession>A0A0N1HL66</accession>